<gene>
    <name evidence="2" type="ORF">F5544_23750</name>
</gene>
<organism evidence="2 3">
    <name type="scientific">Nocardia arthritidis</name>
    <dbReference type="NCBI Taxonomy" id="228602"/>
    <lineage>
        <taxon>Bacteria</taxon>
        <taxon>Bacillati</taxon>
        <taxon>Actinomycetota</taxon>
        <taxon>Actinomycetes</taxon>
        <taxon>Mycobacteriales</taxon>
        <taxon>Nocardiaceae</taxon>
        <taxon>Nocardia</taxon>
    </lineage>
</organism>
<dbReference type="KEGG" id="nah:F5544_23750"/>
<dbReference type="CDD" id="cd06558">
    <property type="entry name" value="crotonase-like"/>
    <property type="match status" value="1"/>
</dbReference>
<dbReference type="Pfam" id="PF00378">
    <property type="entry name" value="ECH_1"/>
    <property type="match status" value="1"/>
</dbReference>
<protein>
    <recommendedName>
        <fullName evidence="4">Enoyl-CoA hydratase/isomerase family protein</fullName>
    </recommendedName>
</protein>
<proteinExistence type="predicted"/>
<dbReference type="AlphaFoldDB" id="A0A6G9YHD4"/>
<evidence type="ECO:0000256" key="1">
    <source>
        <dbReference type="SAM" id="Phobius"/>
    </source>
</evidence>
<evidence type="ECO:0008006" key="4">
    <source>
        <dbReference type="Google" id="ProtNLM"/>
    </source>
</evidence>
<accession>A0A6G9YHD4</accession>
<dbReference type="SUPFAM" id="SSF52096">
    <property type="entry name" value="ClpP/crotonase"/>
    <property type="match status" value="1"/>
</dbReference>
<reference evidence="2 3" key="1">
    <citation type="journal article" date="2019" name="ACS Chem. Biol.">
        <title>Identification and Mobilization of a Cryptic Antibiotic Biosynthesis Gene Locus from a Human-Pathogenic Nocardia Isolate.</title>
        <authorList>
            <person name="Herisse M."/>
            <person name="Ishida K."/>
            <person name="Porter J.L."/>
            <person name="Howden B."/>
            <person name="Hertweck C."/>
            <person name="Stinear T.P."/>
            <person name="Pidot S.J."/>
        </authorList>
    </citation>
    <scope>NUCLEOTIDE SEQUENCE [LARGE SCALE GENOMIC DNA]</scope>
    <source>
        <strain evidence="2 3">AUSMDU00012717</strain>
    </source>
</reference>
<dbReference type="RefSeq" id="WP_167475274.1">
    <property type="nucleotide sequence ID" value="NZ_CP046172.1"/>
</dbReference>
<evidence type="ECO:0000313" key="3">
    <source>
        <dbReference type="Proteomes" id="UP000503540"/>
    </source>
</evidence>
<evidence type="ECO:0000313" key="2">
    <source>
        <dbReference type="EMBL" id="QIS12608.1"/>
    </source>
</evidence>
<keyword evidence="3" id="KW-1185">Reference proteome</keyword>
<keyword evidence="1" id="KW-0472">Membrane</keyword>
<sequence length="315" mass="34994">MNDYRGLRIEQQGPVLVVWFDNPPRHFFDERMSVELDDLTRRLRHDRTTRAVVFTGHGDNYLTHFDVPELLRGSERLPFRVPYPVAKAVVADAMLGRLRPADRLLRRTPARELLLMTRTYAALRRMDRMDKVFLTAINGLALGMGCIFALACDIRLMADDRRLGLPESGLGILAAAGGTQRLVRMVGPGRALELLLDGRALDAAEAADLGLIHRAVPAAELMPETLAIARRLADRPPLIVREIKRMVYDAGTRPFAAATRMEAASLLTTLTSAAAGDRLRTYRDFLAAADPITDDVVRQGFSTLLDGERLETPEA</sequence>
<dbReference type="Proteomes" id="UP000503540">
    <property type="component" value="Chromosome"/>
</dbReference>
<keyword evidence="1" id="KW-0812">Transmembrane</keyword>
<dbReference type="EMBL" id="CP046172">
    <property type="protein sequence ID" value="QIS12608.1"/>
    <property type="molecule type" value="Genomic_DNA"/>
</dbReference>
<name>A0A6G9YHD4_9NOCA</name>
<dbReference type="InterPro" id="IPR029045">
    <property type="entry name" value="ClpP/crotonase-like_dom_sf"/>
</dbReference>
<dbReference type="GO" id="GO:0003824">
    <property type="term" value="F:catalytic activity"/>
    <property type="evidence" value="ECO:0007669"/>
    <property type="project" value="UniProtKB-ARBA"/>
</dbReference>
<dbReference type="PANTHER" id="PTHR11941:SF54">
    <property type="entry name" value="ENOYL-COA HYDRATASE, MITOCHONDRIAL"/>
    <property type="match status" value="1"/>
</dbReference>
<dbReference type="GO" id="GO:0006635">
    <property type="term" value="P:fatty acid beta-oxidation"/>
    <property type="evidence" value="ECO:0007669"/>
    <property type="project" value="TreeGrafter"/>
</dbReference>
<dbReference type="PANTHER" id="PTHR11941">
    <property type="entry name" value="ENOYL-COA HYDRATASE-RELATED"/>
    <property type="match status" value="1"/>
</dbReference>
<keyword evidence="1" id="KW-1133">Transmembrane helix</keyword>
<dbReference type="Gene3D" id="3.90.226.10">
    <property type="entry name" value="2-enoyl-CoA Hydratase, Chain A, domain 1"/>
    <property type="match status" value="1"/>
</dbReference>
<feature type="transmembrane region" description="Helical" evidence="1">
    <location>
        <begin position="132"/>
        <end position="151"/>
    </location>
</feature>
<dbReference type="InterPro" id="IPR001753">
    <property type="entry name" value="Enoyl-CoA_hydra/iso"/>
</dbReference>